<dbReference type="GO" id="GO:0005524">
    <property type="term" value="F:ATP binding"/>
    <property type="evidence" value="ECO:0007669"/>
    <property type="project" value="InterPro"/>
</dbReference>
<dbReference type="GO" id="GO:0003910">
    <property type="term" value="F:DNA ligase (ATP) activity"/>
    <property type="evidence" value="ECO:0007669"/>
    <property type="project" value="InterPro"/>
</dbReference>
<dbReference type="InterPro" id="IPR050191">
    <property type="entry name" value="ATP-dep_DNA_ligase"/>
</dbReference>
<protein>
    <submittedName>
        <fullName evidence="4">DNA ligase</fullName>
    </submittedName>
</protein>
<dbReference type="GO" id="GO:0006281">
    <property type="term" value="P:DNA repair"/>
    <property type="evidence" value="ECO:0007669"/>
    <property type="project" value="InterPro"/>
</dbReference>
<dbReference type="PROSITE" id="PS50160">
    <property type="entry name" value="DNA_LIGASE_A3"/>
    <property type="match status" value="1"/>
</dbReference>
<name>A0A0E4FXH5_9BRAD</name>
<dbReference type="SUPFAM" id="SSF56091">
    <property type="entry name" value="DNA ligase/mRNA capping enzyme, catalytic domain"/>
    <property type="match status" value="1"/>
</dbReference>
<dbReference type="CDD" id="cd07906">
    <property type="entry name" value="Adenylation_DNA_ligase_LigD_LigC"/>
    <property type="match status" value="1"/>
</dbReference>
<feature type="domain" description="ATP-dependent DNA ligase family profile" evidence="3">
    <location>
        <begin position="93"/>
        <end position="185"/>
    </location>
</feature>
<dbReference type="PANTHER" id="PTHR45674:SF4">
    <property type="entry name" value="DNA LIGASE 1"/>
    <property type="match status" value="1"/>
</dbReference>
<dbReference type="Pfam" id="PF01068">
    <property type="entry name" value="DNA_ligase_A_M"/>
    <property type="match status" value="1"/>
</dbReference>
<evidence type="ECO:0000256" key="2">
    <source>
        <dbReference type="ARBA" id="ARBA00022598"/>
    </source>
</evidence>
<proteinExistence type="inferred from homology"/>
<dbReference type="Gene3D" id="3.30.1490.70">
    <property type="match status" value="1"/>
</dbReference>
<comment type="similarity">
    <text evidence="1">Belongs to the ATP-dependent DNA ligase family.</text>
</comment>
<dbReference type="PANTHER" id="PTHR45674">
    <property type="entry name" value="DNA LIGASE 1/3 FAMILY MEMBER"/>
    <property type="match status" value="1"/>
</dbReference>
<keyword evidence="2 4" id="KW-0436">Ligase</keyword>
<accession>A0A0E4FXH5</accession>
<evidence type="ECO:0000259" key="3">
    <source>
        <dbReference type="PROSITE" id="PS50160"/>
    </source>
</evidence>
<reference evidence="4 5" key="1">
    <citation type="submission" date="2014-11" db="EMBL/GenBank/DDBJ databases">
        <title>Symbiosis island explosion on the genome of extra-slow-growing strains of soybean bradyrhizobia with massive insertion sequences.</title>
        <authorList>
            <person name="Iida T."/>
            <person name="Minamisawa K."/>
        </authorList>
    </citation>
    <scope>NUCLEOTIDE SEQUENCE [LARGE SCALE GENOMIC DNA]</scope>
    <source>
        <strain evidence="4 5">NK6</strain>
    </source>
</reference>
<organism evidence="4 5">
    <name type="scientific">Bradyrhizobium diazoefficiens</name>
    <dbReference type="NCBI Taxonomy" id="1355477"/>
    <lineage>
        <taxon>Bacteria</taxon>
        <taxon>Pseudomonadati</taxon>
        <taxon>Pseudomonadota</taxon>
        <taxon>Alphaproteobacteria</taxon>
        <taxon>Hyphomicrobiales</taxon>
        <taxon>Nitrobacteraceae</taxon>
        <taxon>Bradyrhizobium</taxon>
    </lineage>
</organism>
<evidence type="ECO:0000256" key="1">
    <source>
        <dbReference type="ARBA" id="ARBA00007572"/>
    </source>
</evidence>
<dbReference type="Gene3D" id="3.30.470.30">
    <property type="entry name" value="DNA ligase/mRNA capping enzyme"/>
    <property type="match status" value="1"/>
</dbReference>
<sequence length="206" mass="23279">MPSTFEPALPVKAAEVPSGPDSLHEIKHDGYRMMLIREAKVVRLRSKTGLDWSKRFPWIVETALKLRQERFVIDGEAVVLGVDGISDFDALQSGKHNDEVQLYAFDMLAGEGDDYRKLPLFLRKQNLAQLLVRYPQGIHAAPFEQGEMGPELFRAACKMGLEGLVSKHRERAYRAGRCDHWCKVKNPGHPAHSRVEDAHRASKPIL</sequence>
<dbReference type="AlphaFoldDB" id="A0A0E4FXH5"/>
<dbReference type="Proteomes" id="UP000063308">
    <property type="component" value="Chromosome"/>
</dbReference>
<dbReference type="EMBL" id="AP014685">
    <property type="protein sequence ID" value="BAR61249.1"/>
    <property type="molecule type" value="Genomic_DNA"/>
</dbReference>
<dbReference type="InterPro" id="IPR012310">
    <property type="entry name" value="DNA_ligase_ATP-dep_cent"/>
</dbReference>
<evidence type="ECO:0000313" key="4">
    <source>
        <dbReference type="EMBL" id="BAR61249.1"/>
    </source>
</evidence>
<dbReference type="RefSeq" id="WP_060911642.1">
    <property type="nucleotide sequence ID" value="NZ_CP126038.1"/>
</dbReference>
<gene>
    <name evidence="4" type="ORF">NK6_8099</name>
</gene>
<evidence type="ECO:0000313" key="5">
    <source>
        <dbReference type="Proteomes" id="UP000063308"/>
    </source>
</evidence>
<dbReference type="GO" id="GO:0006310">
    <property type="term" value="P:DNA recombination"/>
    <property type="evidence" value="ECO:0007669"/>
    <property type="project" value="InterPro"/>
</dbReference>